<evidence type="ECO:0000256" key="2">
    <source>
        <dbReference type="ARBA" id="ARBA00022475"/>
    </source>
</evidence>
<dbReference type="Proteomes" id="UP001560573">
    <property type="component" value="Unassembled WGS sequence"/>
</dbReference>
<dbReference type="Pfam" id="PF02687">
    <property type="entry name" value="FtsX"/>
    <property type="match status" value="2"/>
</dbReference>
<evidence type="ECO:0000259" key="7">
    <source>
        <dbReference type="Pfam" id="PF02687"/>
    </source>
</evidence>
<dbReference type="Pfam" id="PF12704">
    <property type="entry name" value="MacB_PCD"/>
    <property type="match status" value="2"/>
</dbReference>
<feature type="transmembrane region" description="Helical" evidence="6">
    <location>
        <begin position="724"/>
        <end position="746"/>
    </location>
</feature>
<reference evidence="9 10" key="1">
    <citation type="submission" date="2023-07" db="EMBL/GenBank/DDBJ databases">
        <authorList>
            <person name="Lian W.-H."/>
        </authorList>
    </citation>
    <scope>NUCLEOTIDE SEQUENCE [LARGE SCALE GENOMIC DNA]</scope>
    <source>
        <strain evidence="9 10">SYSU DXS3180</strain>
    </source>
</reference>
<comment type="caution">
    <text evidence="9">The sequence shown here is derived from an EMBL/GenBank/DDBJ whole genome shotgun (WGS) entry which is preliminary data.</text>
</comment>
<dbReference type="InterPro" id="IPR025857">
    <property type="entry name" value="MacB_PCD"/>
</dbReference>
<dbReference type="RefSeq" id="WP_369331651.1">
    <property type="nucleotide sequence ID" value="NZ_JAULBC010000008.1"/>
</dbReference>
<feature type="transmembrane region" description="Helical" evidence="6">
    <location>
        <begin position="331"/>
        <end position="358"/>
    </location>
</feature>
<name>A0ABV3ZK21_9BACT</name>
<feature type="transmembrane region" description="Helical" evidence="6">
    <location>
        <begin position="284"/>
        <end position="304"/>
    </location>
</feature>
<feature type="domain" description="MacB-like periplasmic core" evidence="8">
    <location>
        <begin position="20"/>
        <end position="237"/>
    </location>
</feature>
<dbReference type="InterPro" id="IPR003838">
    <property type="entry name" value="ABC3_permease_C"/>
</dbReference>
<accession>A0ABV3ZK21</accession>
<evidence type="ECO:0000256" key="3">
    <source>
        <dbReference type="ARBA" id="ARBA00022692"/>
    </source>
</evidence>
<evidence type="ECO:0000256" key="1">
    <source>
        <dbReference type="ARBA" id="ARBA00004651"/>
    </source>
</evidence>
<feature type="transmembrane region" description="Helical" evidence="6">
    <location>
        <begin position="680"/>
        <end position="703"/>
    </location>
</feature>
<gene>
    <name evidence="9" type="ORF">QTN47_22190</name>
</gene>
<feature type="domain" description="ABC3 transporter permease C-terminal" evidence="7">
    <location>
        <begin position="290"/>
        <end position="405"/>
    </location>
</feature>
<evidence type="ECO:0000313" key="9">
    <source>
        <dbReference type="EMBL" id="MEX6690236.1"/>
    </source>
</evidence>
<keyword evidence="3 6" id="KW-0812">Transmembrane</keyword>
<dbReference type="PANTHER" id="PTHR30572">
    <property type="entry name" value="MEMBRANE COMPONENT OF TRANSPORTER-RELATED"/>
    <property type="match status" value="1"/>
</dbReference>
<evidence type="ECO:0000259" key="8">
    <source>
        <dbReference type="Pfam" id="PF12704"/>
    </source>
</evidence>
<feature type="domain" description="ABC3 transporter permease C-terminal" evidence="7">
    <location>
        <begin position="683"/>
        <end position="796"/>
    </location>
</feature>
<feature type="transmembrane region" description="Helical" evidence="6">
    <location>
        <begin position="766"/>
        <end position="786"/>
    </location>
</feature>
<evidence type="ECO:0000256" key="5">
    <source>
        <dbReference type="ARBA" id="ARBA00023136"/>
    </source>
</evidence>
<evidence type="ECO:0000256" key="4">
    <source>
        <dbReference type="ARBA" id="ARBA00022989"/>
    </source>
</evidence>
<proteinExistence type="predicted"/>
<sequence length="803" mass="90102">MLKNYAKIILRNMWRFKSYTCINLFGLALGMAVCLLVFMFVRFQKGYDKKYGNHISRLCTIQAENNESGPQKIAKTFFPTGPALKNEVPGIKAYMRIITWDKVPLQKADRTGTMATLVGADSNFFEFWNLHLVKGNESFALQEPGSIVLSASLARRLFGSASPIGMRVDHEGRDTQHFTVTGILPDVITQSHLQFDAVYSASTDIKPEWNANWTQPWVFTYLKLEDNAALSTIENKLPGFIHRHVKSTSSPAPQLFLQPLEDVHLRSGDIHYDAINSDRFDGSYLPLLSLVGLFVMLLAVVNYVNLNTARLFTRVKEVGIRKAIGATHREILLRFFCETIVFALLACSLALLCSFLITPSLNNLIGQQIDFSVFSIPQWIFIALIAILGTGIVAGIIPALAIAGIDVIGALKGKFSVKYHSPFRNVLVVLQFSIATCLLLGSIVILRQLQFMREYNLGFDQRAVIVVPVSYADRQKEENLMQILRELPGVTGVTGALRRLGSTTDQNELVFSLNNGSAKLSSYNMFVDFNYLTFYKIRFLAGRDFSKEFGDDRNGRSYIINKTLANKLMSYNSTDTSISSLVGKGLRYGFEDSLGTIIGVVDDFNFGSLHQAVEPLCLSYQYEYYFPELSLRLDMHEMSRTLTLIETEWKRNLPGQEFSWKFLDDHLQGLYKSDKQMGRLISIFAVVAIIISVMGLAGVTAFVTERRTKEIGIRKLLGASVKNILLLLSKEMIALVLLSIAIAMPLTWWGIHLWLQEFAFRVQIEWSMFVLVAGAVLLLAALTINLQVIRAASANPVNSLREE</sequence>
<keyword evidence="2" id="KW-1003">Cell membrane</keyword>
<keyword evidence="5 6" id="KW-0472">Membrane</keyword>
<evidence type="ECO:0000313" key="10">
    <source>
        <dbReference type="Proteomes" id="UP001560573"/>
    </source>
</evidence>
<dbReference type="PANTHER" id="PTHR30572:SF18">
    <property type="entry name" value="ABC-TYPE MACROLIDE FAMILY EXPORT SYSTEM PERMEASE COMPONENT 2"/>
    <property type="match status" value="1"/>
</dbReference>
<organism evidence="9 10">
    <name type="scientific">Danxiaibacter flavus</name>
    <dbReference type="NCBI Taxonomy" id="3049108"/>
    <lineage>
        <taxon>Bacteria</taxon>
        <taxon>Pseudomonadati</taxon>
        <taxon>Bacteroidota</taxon>
        <taxon>Chitinophagia</taxon>
        <taxon>Chitinophagales</taxon>
        <taxon>Chitinophagaceae</taxon>
        <taxon>Danxiaibacter</taxon>
    </lineage>
</organism>
<feature type="domain" description="MacB-like periplasmic core" evidence="8">
    <location>
        <begin position="443"/>
        <end position="607"/>
    </location>
</feature>
<dbReference type="EMBL" id="JAULBC010000008">
    <property type="protein sequence ID" value="MEX6690236.1"/>
    <property type="molecule type" value="Genomic_DNA"/>
</dbReference>
<protein>
    <submittedName>
        <fullName evidence="9">ABC transporter permease</fullName>
    </submittedName>
</protein>
<dbReference type="InterPro" id="IPR050250">
    <property type="entry name" value="Macrolide_Exporter_MacB"/>
</dbReference>
<keyword evidence="4 6" id="KW-1133">Transmembrane helix</keyword>
<feature type="transmembrane region" description="Helical" evidence="6">
    <location>
        <begin position="21"/>
        <end position="41"/>
    </location>
</feature>
<keyword evidence="10" id="KW-1185">Reference proteome</keyword>
<feature type="transmembrane region" description="Helical" evidence="6">
    <location>
        <begin position="426"/>
        <end position="446"/>
    </location>
</feature>
<comment type="subcellular location">
    <subcellularLocation>
        <location evidence="1">Cell membrane</location>
        <topology evidence="1">Multi-pass membrane protein</topology>
    </subcellularLocation>
</comment>
<evidence type="ECO:0000256" key="6">
    <source>
        <dbReference type="SAM" id="Phobius"/>
    </source>
</evidence>
<feature type="transmembrane region" description="Helical" evidence="6">
    <location>
        <begin position="378"/>
        <end position="405"/>
    </location>
</feature>